<comment type="caution">
    <text evidence="1">The sequence shown here is derived from an EMBL/GenBank/DDBJ whole genome shotgun (WGS) entry which is preliminary data.</text>
</comment>
<proteinExistence type="predicted"/>
<dbReference type="Proteomes" id="UP000823631">
    <property type="component" value="Unassembled WGS sequence"/>
</dbReference>
<dbReference type="AlphaFoldDB" id="A0A9D9D9R0"/>
<dbReference type="EMBL" id="JADINH010000017">
    <property type="protein sequence ID" value="MBO8414962.1"/>
    <property type="molecule type" value="Genomic_DNA"/>
</dbReference>
<evidence type="ECO:0000313" key="1">
    <source>
        <dbReference type="EMBL" id="MBO8414962.1"/>
    </source>
</evidence>
<accession>A0A9D9D9R0</accession>
<organism evidence="1 2">
    <name type="scientific">Candidatus Avisuccinivibrio stercorigallinarum</name>
    <dbReference type="NCBI Taxonomy" id="2840704"/>
    <lineage>
        <taxon>Bacteria</taxon>
        <taxon>Pseudomonadati</taxon>
        <taxon>Pseudomonadota</taxon>
        <taxon>Gammaproteobacteria</taxon>
        <taxon>Aeromonadales</taxon>
        <taxon>Succinivibrionaceae</taxon>
        <taxon>Succinivibrionaceae incertae sedis</taxon>
        <taxon>Candidatus Avisuccinivibrio</taxon>
    </lineage>
</organism>
<protein>
    <submittedName>
        <fullName evidence="1">Uncharacterized protein</fullName>
    </submittedName>
</protein>
<sequence>MRAVNGKEYNFQDLILNKAADELKLDKLLLQCFDADRAACIKATAGMFVSHYFVGFNYIESYTAKHPDFCRVQLDADGFLELCRDISDYVPDFLQLWGRNCAKKYNPGECILYELPLPHEVRADVFYCGSPDLNTMPRYHYLILCRDLNSTMPFFFDVNFGKLADFEQNRKHLQDAADNASLGNVVKRLHPVRNFSGVQSTQKTLNKAQVNKLISEVAFVQKYFERGSDGLEDGWSYTLVQGSIVQGFIFIAFVGLMLRAQLEQLLQPVLAADDLSPELALFLFDNESAVYDSRSRRYVLRGQPAEKQLDVLEALHLPVSILLS</sequence>
<reference evidence="1" key="1">
    <citation type="submission" date="2020-10" db="EMBL/GenBank/DDBJ databases">
        <authorList>
            <person name="Gilroy R."/>
        </authorList>
    </citation>
    <scope>NUCLEOTIDE SEQUENCE</scope>
    <source>
        <strain evidence="1">17213</strain>
    </source>
</reference>
<name>A0A9D9D9R0_9GAMM</name>
<evidence type="ECO:0000313" key="2">
    <source>
        <dbReference type="Proteomes" id="UP000823631"/>
    </source>
</evidence>
<reference evidence="1" key="2">
    <citation type="journal article" date="2021" name="PeerJ">
        <title>Extensive microbial diversity within the chicken gut microbiome revealed by metagenomics and culture.</title>
        <authorList>
            <person name="Gilroy R."/>
            <person name="Ravi A."/>
            <person name="Getino M."/>
            <person name="Pursley I."/>
            <person name="Horton D.L."/>
            <person name="Alikhan N.F."/>
            <person name="Baker D."/>
            <person name="Gharbi K."/>
            <person name="Hall N."/>
            <person name="Watson M."/>
            <person name="Adriaenssens E.M."/>
            <person name="Foster-Nyarko E."/>
            <person name="Jarju S."/>
            <person name="Secka A."/>
            <person name="Antonio M."/>
            <person name="Oren A."/>
            <person name="Chaudhuri R.R."/>
            <person name="La Ragione R."/>
            <person name="Hildebrand F."/>
            <person name="Pallen M.J."/>
        </authorList>
    </citation>
    <scope>NUCLEOTIDE SEQUENCE</scope>
    <source>
        <strain evidence="1">17213</strain>
    </source>
</reference>
<gene>
    <name evidence="1" type="ORF">IAB19_01090</name>
</gene>